<dbReference type="GO" id="GO:0015689">
    <property type="term" value="P:molybdate ion transport"/>
    <property type="evidence" value="ECO:0007669"/>
    <property type="project" value="InterPro"/>
</dbReference>
<gene>
    <name evidence="5" type="primary">modA</name>
    <name evidence="5" type="ORF">GBA63_20880</name>
</gene>
<dbReference type="Pfam" id="PF13531">
    <property type="entry name" value="SBP_bac_11"/>
    <property type="match status" value="1"/>
</dbReference>
<dbReference type="PANTHER" id="PTHR30632:SF0">
    <property type="entry name" value="SULFATE-BINDING PROTEIN"/>
    <property type="match status" value="1"/>
</dbReference>
<proteinExistence type="inferred from homology"/>
<dbReference type="AlphaFoldDB" id="A0A6G8QE96"/>
<evidence type="ECO:0000313" key="6">
    <source>
        <dbReference type="Proteomes" id="UP000501452"/>
    </source>
</evidence>
<keyword evidence="3" id="KW-0732">Signal</keyword>
<dbReference type="NCBIfam" id="TIGR01256">
    <property type="entry name" value="modA"/>
    <property type="match status" value="1"/>
</dbReference>
<dbReference type="InterPro" id="IPR050682">
    <property type="entry name" value="ModA/WtpA"/>
</dbReference>
<dbReference type="Proteomes" id="UP000501452">
    <property type="component" value="Chromosome"/>
</dbReference>
<evidence type="ECO:0000256" key="1">
    <source>
        <dbReference type="ARBA" id="ARBA00009175"/>
    </source>
</evidence>
<protein>
    <submittedName>
        <fullName evidence="5">Molybdate ABC transporter substrate-binding protein</fullName>
    </submittedName>
</protein>
<dbReference type="KEGG" id="rub:GBA63_20880"/>
<keyword evidence="6" id="KW-1185">Reference proteome</keyword>
<evidence type="ECO:0000256" key="2">
    <source>
        <dbReference type="ARBA" id="ARBA00022723"/>
    </source>
</evidence>
<dbReference type="Gene3D" id="3.40.190.10">
    <property type="entry name" value="Periplasmic binding protein-like II"/>
    <property type="match status" value="2"/>
</dbReference>
<keyword evidence="2" id="KW-0479">Metal-binding</keyword>
<dbReference type="EMBL" id="CP045119">
    <property type="protein sequence ID" value="QIN84825.1"/>
    <property type="molecule type" value="Genomic_DNA"/>
</dbReference>
<dbReference type="SUPFAM" id="SSF53850">
    <property type="entry name" value="Periplasmic binding protein-like II"/>
    <property type="match status" value="1"/>
</dbReference>
<sequence length="343" mass="36731">MPGPRSVRHPGCIRAGKAGNQGLARPTGLRALGRKSVHVAQRPGGRRSLVWRSALRRPGASCNVSRIRWSRVGSIRSRAATLACVLLVLLGPVSCGGGSASGTEGGRGGTLTVLAASSLTDAFGELEKRFEERNPGVEVRQSFESSSTLLAQIQQGAPADVFASASEEEMETATKEGLVEGETRVFVKNREIVMVPKDNPANIQDFRDVAKPGVRLVLAQEDVPAADYAVEILGKANNEYGGDFKQDVLSNVVSREADVRASVNRVVVGDADATFGYASDYTPDIRDRVEVVPIPPDLNIIATYPIAALEDAEEPDLAREWVDLVTGEEGQRVLDKWGFEPAS</sequence>
<reference evidence="5 6" key="1">
    <citation type="submission" date="2019-10" db="EMBL/GenBank/DDBJ databases">
        <title>Rubrobacter sp nov SCSIO 52090 isolated from a deep-sea sediment in the South China Sea.</title>
        <authorList>
            <person name="Chen R.W."/>
        </authorList>
    </citation>
    <scope>NUCLEOTIDE SEQUENCE [LARGE SCALE GENOMIC DNA]</scope>
    <source>
        <strain evidence="5 6">SCSIO 52909</strain>
    </source>
</reference>
<comment type="similarity">
    <text evidence="1">Belongs to the bacterial solute-binding protein ModA family.</text>
</comment>
<dbReference type="GO" id="GO:0030973">
    <property type="term" value="F:molybdate ion binding"/>
    <property type="evidence" value="ECO:0007669"/>
    <property type="project" value="TreeGrafter"/>
</dbReference>
<dbReference type="PANTHER" id="PTHR30632">
    <property type="entry name" value="MOLYBDATE-BINDING PERIPLASMIC PROTEIN"/>
    <property type="match status" value="1"/>
</dbReference>
<evidence type="ECO:0000256" key="3">
    <source>
        <dbReference type="ARBA" id="ARBA00022729"/>
    </source>
</evidence>
<accession>A0A6G8QE96</accession>
<dbReference type="InterPro" id="IPR005950">
    <property type="entry name" value="ModA"/>
</dbReference>
<dbReference type="GO" id="GO:0046872">
    <property type="term" value="F:metal ion binding"/>
    <property type="evidence" value="ECO:0007669"/>
    <property type="project" value="UniProtKB-KW"/>
</dbReference>
<dbReference type="CDD" id="cd13538">
    <property type="entry name" value="PBP2_ModA_like_1"/>
    <property type="match status" value="1"/>
</dbReference>
<evidence type="ECO:0000313" key="5">
    <source>
        <dbReference type="EMBL" id="QIN84825.1"/>
    </source>
</evidence>
<name>A0A6G8QE96_9ACTN</name>
<evidence type="ECO:0000256" key="4">
    <source>
        <dbReference type="SAM" id="MobiDB-lite"/>
    </source>
</evidence>
<feature type="region of interest" description="Disordered" evidence="4">
    <location>
        <begin position="1"/>
        <end position="25"/>
    </location>
</feature>
<organism evidence="5 6">
    <name type="scientific">Rubrobacter tropicus</name>
    <dbReference type="NCBI Taxonomy" id="2653851"/>
    <lineage>
        <taxon>Bacteria</taxon>
        <taxon>Bacillati</taxon>
        <taxon>Actinomycetota</taxon>
        <taxon>Rubrobacteria</taxon>
        <taxon>Rubrobacterales</taxon>
        <taxon>Rubrobacteraceae</taxon>
        <taxon>Rubrobacter</taxon>
    </lineage>
</organism>